<dbReference type="STRING" id="474950.SAMN05421771_3055"/>
<proteinExistence type="predicted"/>
<dbReference type="Pfam" id="PF04402">
    <property type="entry name" value="SIMPL"/>
    <property type="match status" value="1"/>
</dbReference>
<evidence type="ECO:0000313" key="2">
    <source>
        <dbReference type="EMBL" id="SFS17113.1"/>
    </source>
</evidence>
<dbReference type="Proteomes" id="UP000199024">
    <property type="component" value="Unassembled WGS sequence"/>
</dbReference>
<feature type="signal peptide" evidence="1">
    <location>
        <begin position="1"/>
        <end position="18"/>
    </location>
</feature>
<accession>A0A1I6MN40</accession>
<dbReference type="Gene3D" id="3.30.110.170">
    <property type="entry name" value="Protein of unknown function (DUF541), domain 1"/>
    <property type="match status" value="1"/>
</dbReference>
<dbReference type="PANTHER" id="PTHR34387:SF2">
    <property type="entry name" value="SLR1258 PROTEIN"/>
    <property type="match status" value="1"/>
</dbReference>
<keyword evidence="1" id="KW-0732">Signal</keyword>
<name>A0A1I6MN40_9BACT</name>
<evidence type="ECO:0000313" key="3">
    <source>
        <dbReference type="Proteomes" id="UP000199024"/>
    </source>
</evidence>
<feature type="chain" id="PRO_5011671099" description="SIMPL domain-containing protein" evidence="1">
    <location>
        <begin position="19"/>
        <end position="240"/>
    </location>
</feature>
<dbReference type="AlphaFoldDB" id="A0A1I6MN40"/>
<dbReference type="PANTHER" id="PTHR34387">
    <property type="entry name" value="SLR1258 PROTEIN"/>
    <property type="match status" value="1"/>
</dbReference>
<organism evidence="2 3">
    <name type="scientific">Granulicella pectinivorans</name>
    <dbReference type="NCBI Taxonomy" id="474950"/>
    <lineage>
        <taxon>Bacteria</taxon>
        <taxon>Pseudomonadati</taxon>
        <taxon>Acidobacteriota</taxon>
        <taxon>Terriglobia</taxon>
        <taxon>Terriglobales</taxon>
        <taxon>Acidobacteriaceae</taxon>
        <taxon>Granulicella</taxon>
    </lineage>
</organism>
<dbReference type="EMBL" id="FOZL01000001">
    <property type="protein sequence ID" value="SFS17113.1"/>
    <property type="molecule type" value="Genomic_DNA"/>
</dbReference>
<evidence type="ECO:0008006" key="4">
    <source>
        <dbReference type="Google" id="ProtNLM"/>
    </source>
</evidence>
<gene>
    <name evidence="2" type="ORF">SAMN05421771_3055</name>
</gene>
<dbReference type="InterPro" id="IPR052022">
    <property type="entry name" value="26kDa_periplasmic_antigen"/>
</dbReference>
<dbReference type="InterPro" id="IPR007497">
    <property type="entry name" value="SIMPL/DUF541"/>
</dbReference>
<keyword evidence="3" id="KW-1185">Reference proteome</keyword>
<evidence type="ECO:0000256" key="1">
    <source>
        <dbReference type="SAM" id="SignalP"/>
    </source>
</evidence>
<dbReference type="GO" id="GO:0006974">
    <property type="term" value="P:DNA damage response"/>
    <property type="evidence" value="ECO:0007669"/>
    <property type="project" value="TreeGrafter"/>
</dbReference>
<dbReference type="Gene3D" id="3.30.70.2970">
    <property type="entry name" value="Protein of unknown function (DUF541), domain 2"/>
    <property type="match status" value="1"/>
</dbReference>
<protein>
    <recommendedName>
        <fullName evidence="4">SIMPL domain-containing protein</fullName>
    </recommendedName>
</protein>
<reference evidence="2 3" key="1">
    <citation type="submission" date="2016-10" db="EMBL/GenBank/DDBJ databases">
        <authorList>
            <person name="de Groot N.N."/>
        </authorList>
    </citation>
    <scope>NUCLEOTIDE SEQUENCE [LARGE SCALE GENOMIC DNA]</scope>
    <source>
        <strain evidence="2 3">DSM 21001</strain>
    </source>
</reference>
<sequence length="240" mass="25542">MTSIFVAPLLLASSLLSAQTVNSPSLAITKDNRTLSVSASDHAEAEPEVAEIHIGFTAYGMTLPETYKAASATSNGIVKALVDAGAQKSEIQSQSQQVARLQDYEVKAQKGMKFRVQQSWTVSVAPKDAALVLDAAIQAGANQSGDINWRMKNSVALDTEAIRRATERARLMATELAKGMGVTLGKPLYATNTVSNGLIAPRMMMSAMARSANSDQVAPLSIEAQRVQSEATVQVIYAIE</sequence>